<dbReference type="Proteomes" id="UP000252585">
    <property type="component" value="Unassembled WGS sequence"/>
</dbReference>
<sequence>MDKLAEMLKSLELDQQLNIEEIPTIDLYMDQVTQLFERAYGEGKRKPDDKILTKTMINNYAKGKLLFPIKNKKYSKEHVMLINMIYQLKGTLSINDVKDVLDPLNTQTEAEPEKLSSVYEDYLSVVHKSHERLMNEVDILVQDVQDKKKDNSDLNSDYLEQFLLIASFAHMSNSYRKMAEKLVDELEEKHEKK</sequence>
<reference evidence="1 2" key="1">
    <citation type="submission" date="2018-07" db="EMBL/GenBank/DDBJ databases">
        <title>Genomic Encyclopedia of Type Strains, Phase IV (KMG-IV): sequencing the most valuable type-strain genomes for metagenomic binning, comparative biology and taxonomic classification.</title>
        <authorList>
            <person name="Goeker M."/>
        </authorList>
    </citation>
    <scope>NUCLEOTIDE SEQUENCE [LARGE SCALE GENOMIC DNA]</scope>
    <source>
        <strain evidence="1 2">DSM 27696</strain>
    </source>
</reference>
<dbReference type="AlphaFoldDB" id="A0A368Y955"/>
<comment type="caution">
    <text evidence="1">The sequence shown here is derived from an EMBL/GenBank/DDBJ whole genome shotgun (WGS) entry which is preliminary data.</text>
</comment>
<evidence type="ECO:0000313" key="2">
    <source>
        <dbReference type="Proteomes" id="UP000252585"/>
    </source>
</evidence>
<dbReference type="Pfam" id="PF08876">
    <property type="entry name" value="DUF1836"/>
    <property type="match status" value="1"/>
</dbReference>
<dbReference type="EMBL" id="QPJJ01000002">
    <property type="protein sequence ID" value="RCW76800.1"/>
    <property type="molecule type" value="Genomic_DNA"/>
</dbReference>
<gene>
    <name evidence="1" type="ORF">DFR57_10275</name>
</gene>
<dbReference type="PANTHER" id="PTHR40056:SF1">
    <property type="entry name" value="DUF1836 DOMAIN-CONTAINING PROTEIN"/>
    <property type="match status" value="1"/>
</dbReference>
<dbReference type="OrthoDB" id="3191472at2"/>
<protein>
    <submittedName>
        <fullName evidence="1">Uncharacterized protein DUF1836</fullName>
    </submittedName>
</protein>
<accession>A0A368Y955</accession>
<proteinExistence type="predicted"/>
<dbReference type="RefSeq" id="WP_114351575.1">
    <property type="nucleotide sequence ID" value="NZ_QPJJ01000002.1"/>
</dbReference>
<name>A0A368Y955_9BACI</name>
<keyword evidence="2" id="KW-1185">Reference proteome</keyword>
<evidence type="ECO:0000313" key="1">
    <source>
        <dbReference type="EMBL" id="RCW76800.1"/>
    </source>
</evidence>
<dbReference type="PANTHER" id="PTHR40056">
    <property type="entry name" value="HYPOTHETICAL CYTOSOLIC PROTEIN"/>
    <property type="match status" value="1"/>
</dbReference>
<dbReference type="InterPro" id="IPR014975">
    <property type="entry name" value="DUF1836"/>
</dbReference>
<organism evidence="1 2">
    <name type="scientific">Saliterribacillus persicus</name>
    <dbReference type="NCBI Taxonomy" id="930114"/>
    <lineage>
        <taxon>Bacteria</taxon>
        <taxon>Bacillati</taxon>
        <taxon>Bacillota</taxon>
        <taxon>Bacilli</taxon>
        <taxon>Bacillales</taxon>
        <taxon>Bacillaceae</taxon>
        <taxon>Saliterribacillus</taxon>
    </lineage>
</organism>